<keyword evidence="3" id="KW-0436">Ligase</keyword>
<dbReference type="GO" id="GO:0005737">
    <property type="term" value="C:cytoplasm"/>
    <property type="evidence" value="ECO:0007669"/>
    <property type="project" value="InterPro"/>
</dbReference>
<feature type="binding site" evidence="1">
    <location>
        <begin position="87"/>
        <end position="89"/>
    </location>
    <ligand>
        <name>L-histidine</name>
        <dbReference type="ChEBI" id="CHEBI:57595"/>
    </ligand>
</feature>
<feature type="domain" description="Class II Histidinyl-tRNA synthetase (HisRS)-like catalytic core" evidence="2">
    <location>
        <begin position="17"/>
        <end position="329"/>
    </location>
</feature>
<accession>A0A0E3B4C8</accession>
<dbReference type="EMBL" id="CP012029">
    <property type="protein sequence ID" value="ALO27778.1"/>
    <property type="molecule type" value="Genomic_DNA"/>
</dbReference>
<dbReference type="Proteomes" id="UP000058857">
    <property type="component" value="Chromosome 1"/>
</dbReference>
<feature type="binding site" evidence="1">
    <location>
        <position position="280"/>
    </location>
    <ligand>
        <name>L-histidine</name>
        <dbReference type="ChEBI" id="CHEBI:57595"/>
    </ligand>
</feature>
<dbReference type="PANTHER" id="PTHR11476:SF7">
    <property type="entry name" value="HISTIDINE--TRNA LIGASE"/>
    <property type="match status" value="1"/>
</dbReference>
<feature type="binding site" evidence="1">
    <location>
        <position position="116"/>
    </location>
    <ligand>
        <name>L-histidine</name>
        <dbReference type="ChEBI" id="CHEBI:57595"/>
    </ligand>
</feature>
<dbReference type="Gene3D" id="3.30.930.10">
    <property type="entry name" value="Bira Bifunctional Protein, Domain 2"/>
    <property type="match status" value="1"/>
</dbReference>
<dbReference type="InterPro" id="IPR045864">
    <property type="entry name" value="aa-tRNA-synth_II/BPL/LPL"/>
</dbReference>
<dbReference type="InterPro" id="IPR041715">
    <property type="entry name" value="HisRS-like_core"/>
</dbReference>
<sequence>MNQNLPEPSQKKWIPDGFHFLGPEDSKDRRIILETVSGILKKKGYSEVFLPAFDYSSTFLQTISTPNSSSLFRIRDLSGNEISPSIDLTVQAVKGMAGFSHQRENQNIFYIGRIFRESAKGSVSRKEVLQIGAESIGVSGKENTFKILEELNEIISILPIEDKLTLVLGNVNLFHSIVREFKLSPSEIEILSTLLYQKNVNEIERIFGEKKNNSILIRLLSALVLNFDLDSLKNSLKIASPSKGLQKNLNSVLEDTFWIFQSWESKKRKIDLCIDFSLLRDLNYYTGFVFQGYLQGSPNPVLTGGAYDHLYEMFSGVQRDASGYALIVNILEASLKNPLSDSKS</sequence>
<dbReference type="GeneID" id="61172923"/>
<dbReference type="GO" id="GO:0016874">
    <property type="term" value="F:ligase activity"/>
    <property type="evidence" value="ECO:0007669"/>
    <property type="project" value="UniProtKB-KW"/>
</dbReference>
<protein>
    <submittedName>
        <fullName evidence="3">Histidine--tRNA ligase</fullName>
    </submittedName>
</protein>
<feature type="binding site" evidence="1">
    <location>
        <position position="130"/>
    </location>
    <ligand>
        <name>L-histidine</name>
        <dbReference type="ChEBI" id="CHEBI:57595"/>
    </ligand>
</feature>
<name>A0A0E3B4C8_LEPBO</name>
<reference evidence="3 4" key="1">
    <citation type="journal article" date="2015" name="PLoS Negl. Trop. Dis.">
        <title>Distribution of Plasmids in Distinct Leptospira Pathogenic Species.</title>
        <authorList>
            <person name="Wang Y."/>
            <person name="Zhuang X."/>
            <person name="Zhong Y."/>
            <person name="Zhang C."/>
            <person name="Zhang Y."/>
            <person name="Zeng L."/>
            <person name="Zhu Y."/>
            <person name="He P."/>
            <person name="Dong K."/>
            <person name="Pal U."/>
            <person name="Guo X."/>
            <person name="Qin J."/>
        </authorList>
    </citation>
    <scope>NUCLEOTIDE SEQUENCE [LARGE SCALE GENOMIC DNA]</scope>
    <source>
        <strain evidence="3 4">56604</strain>
    </source>
</reference>
<organism evidence="3">
    <name type="scientific">Leptospira borgpetersenii serovar Ballum</name>
    <dbReference type="NCBI Taxonomy" id="280505"/>
    <lineage>
        <taxon>Bacteria</taxon>
        <taxon>Pseudomonadati</taxon>
        <taxon>Spirochaetota</taxon>
        <taxon>Spirochaetia</taxon>
        <taxon>Leptospirales</taxon>
        <taxon>Leptospiraceae</taxon>
        <taxon>Leptospira</taxon>
    </lineage>
</organism>
<evidence type="ECO:0000313" key="4">
    <source>
        <dbReference type="Proteomes" id="UP000058857"/>
    </source>
</evidence>
<proteinExistence type="predicted"/>
<evidence type="ECO:0000256" key="1">
    <source>
        <dbReference type="PIRSR" id="PIRSR001549-1"/>
    </source>
</evidence>
<dbReference type="RefSeq" id="WP_002722989.1">
    <property type="nucleotide sequence ID" value="NZ_CP012029.1"/>
</dbReference>
<dbReference type="InterPro" id="IPR004516">
    <property type="entry name" value="HisRS/HisZ"/>
</dbReference>
<feature type="binding site" evidence="1">
    <location>
        <begin position="284"/>
        <end position="285"/>
    </location>
    <ligand>
        <name>L-histidine</name>
        <dbReference type="ChEBI" id="CHEBI:57595"/>
    </ligand>
</feature>
<dbReference type="PIRSF" id="PIRSF001549">
    <property type="entry name" value="His-tRNA_synth"/>
    <property type="match status" value="1"/>
</dbReference>
<evidence type="ECO:0000259" key="2">
    <source>
        <dbReference type="Pfam" id="PF13393"/>
    </source>
</evidence>
<dbReference type="NCBIfam" id="NF008944">
    <property type="entry name" value="PRK12292.3-2"/>
    <property type="match status" value="1"/>
</dbReference>
<evidence type="ECO:0000313" key="3">
    <source>
        <dbReference type="EMBL" id="ALO27778.1"/>
    </source>
</evidence>
<feature type="binding site" evidence="1">
    <location>
        <position position="134"/>
    </location>
    <ligand>
        <name>L-histidine</name>
        <dbReference type="ChEBI" id="CHEBI:57595"/>
    </ligand>
</feature>
<gene>
    <name evidence="3" type="ORF">LBBP_03593</name>
</gene>
<dbReference type="AlphaFoldDB" id="A0A0E3B4C8"/>
<dbReference type="PANTHER" id="PTHR11476">
    <property type="entry name" value="HISTIDYL-TRNA SYNTHETASE"/>
    <property type="match status" value="1"/>
</dbReference>
<dbReference type="PATRIC" id="fig|280505.15.peg.3504"/>
<dbReference type="Pfam" id="PF13393">
    <property type="entry name" value="tRNA-synt_His"/>
    <property type="match status" value="1"/>
</dbReference>
<dbReference type="SUPFAM" id="SSF55681">
    <property type="entry name" value="Class II aaRS and biotin synthetases"/>
    <property type="match status" value="1"/>
</dbReference>